<proteinExistence type="predicted"/>
<feature type="coiled-coil region" evidence="1">
    <location>
        <begin position="32"/>
        <end position="59"/>
    </location>
</feature>
<accession>A0A2C9L1U2</accession>
<feature type="chain" id="PRO_5012248636" evidence="2">
    <location>
        <begin position="22"/>
        <end position="123"/>
    </location>
</feature>
<dbReference type="KEGG" id="bgt:106066719"/>
<dbReference type="VEuPathDB" id="VectorBase:BGLAX_042894"/>
<sequence length="123" mass="13453">AFKGGNLSLVIFLLLPAVVLSIVTDQLFNNTVMTLTQSIQDLQARINGLTKEALNQKLTIEERVRSEGSSGIKQTRNYVHGTSSYFDNTHVGGSSMMSIHDHSNYHDTLGMGEVIAVLNGVEF</sequence>
<dbReference type="EnsemblMetazoa" id="BGLB026120-RA">
    <property type="protein sequence ID" value="BGLB026120-PA"/>
    <property type="gene ID" value="BGLB026120"/>
</dbReference>
<feature type="signal peptide" evidence="2">
    <location>
        <begin position="1"/>
        <end position="21"/>
    </location>
</feature>
<dbReference type="AlphaFoldDB" id="A0A2C9L1U2"/>
<dbReference type="STRING" id="6526.A0A2C9L1U2"/>
<dbReference type="VEuPathDB" id="VectorBase:BGLB026120"/>
<organism evidence="3 4">
    <name type="scientific">Biomphalaria glabrata</name>
    <name type="common">Bloodfluke planorb</name>
    <name type="synonym">Freshwater snail</name>
    <dbReference type="NCBI Taxonomy" id="6526"/>
    <lineage>
        <taxon>Eukaryota</taxon>
        <taxon>Metazoa</taxon>
        <taxon>Spiralia</taxon>
        <taxon>Lophotrochozoa</taxon>
        <taxon>Mollusca</taxon>
        <taxon>Gastropoda</taxon>
        <taxon>Heterobranchia</taxon>
        <taxon>Euthyneura</taxon>
        <taxon>Panpulmonata</taxon>
        <taxon>Hygrophila</taxon>
        <taxon>Lymnaeoidea</taxon>
        <taxon>Planorbidae</taxon>
        <taxon>Biomphalaria</taxon>
    </lineage>
</organism>
<dbReference type="Proteomes" id="UP000076420">
    <property type="component" value="Unassembled WGS sequence"/>
</dbReference>
<name>A0A2C9L1U2_BIOGL</name>
<keyword evidence="2" id="KW-0732">Signal</keyword>
<protein>
    <submittedName>
        <fullName evidence="3">Uncharacterized protein</fullName>
    </submittedName>
</protein>
<gene>
    <name evidence="3" type="primary">106066719</name>
</gene>
<keyword evidence="1" id="KW-0175">Coiled coil</keyword>
<evidence type="ECO:0000313" key="4">
    <source>
        <dbReference type="Proteomes" id="UP000076420"/>
    </source>
</evidence>
<evidence type="ECO:0000256" key="1">
    <source>
        <dbReference type="SAM" id="Coils"/>
    </source>
</evidence>
<evidence type="ECO:0000256" key="2">
    <source>
        <dbReference type="SAM" id="SignalP"/>
    </source>
</evidence>
<evidence type="ECO:0000313" key="3">
    <source>
        <dbReference type="EnsemblMetazoa" id="BGLB026120-PA"/>
    </source>
</evidence>
<reference evidence="3" key="1">
    <citation type="submission" date="2020-05" db="UniProtKB">
        <authorList>
            <consortium name="EnsemblMetazoa"/>
        </authorList>
    </citation>
    <scope>IDENTIFICATION</scope>
    <source>
        <strain evidence="3">BB02</strain>
    </source>
</reference>